<keyword evidence="5 6" id="KW-0472">Membrane</keyword>
<keyword evidence="2" id="KW-1003">Cell membrane</keyword>
<feature type="transmembrane region" description="Helical" evidence="6">
    <location>
        <begin position="414"/>
        <end position="433"/>
    </location>
</feature>
<dbReference type="EMBL" id="JBEGCI010000004">
    <property type="protein sequence ID" value="MEQ6888256.1"/>
    <property type="molecule type" value="Genomic_DNA"/>
</dbReference>
<feature type="transmembrane region" description="Helical" evidence="6">
    <location>
        <begin position="359"/>
        <end position="379"/>
    </location>
</feature>
<feature type="transmembrane region" description="Helical" evidence="6">
    <location>
        <begin position="386"/>
        <end position="408"/>
    </location>
</feature>
<proteinExistence type="predicted"/>
<feature type="transmembrane region" description="Helical" evidence="6">
    <location>
        <begin position="63"/>
        <end position="85"/>
    </location>
</feature>
<dbReference type="PANTHER" id="PTHR30250">
    <property type="entry name" value="PST FAMILY PREDICTED COLANIC ACID TRANSPORTER"/>
    <property type="match status" value="1"/>
</dbReference>
<feature type="transmembrane region" description="Helical" evidence="6">
    <location>
        <begin position="97"/>
        <end position="122"/>
    </location>
</feature>
<feature type="transmembrane region" description="Helical" evidence="6">
    <location>
        <begin position="318"/>
        <end position="339"/>
    </location>
</feature>
<accession>A0ABV1N566</accession>
<organism evidence="7 8">
    <name type="scientific">Halomonas pelophila</name>
    <dbReference type="NCBI Taxonomy" id="3151122"/>
    <lineage>
        <taxon>Bacteria</taxon>
        <taxon>Pseudomonadati</taxon>
        <taxon>Pseudomonadota</taxon>
        <taxon>Gammaproteobacteria</taxon>
        <taxon>Oceanospirillales</taxon>
        <taxon>Halomonadaceae</taxon>
        <taxon>Halomonas</taxon>
    </lineage>
</organism>
<keyword evidence="3 6" id="KW-0812">Transmembrane</keyword>
<name>A0ABV1N566_9GAMM</name>
<dbReference type="PANTHER" id="PTHR30250:SF28">
    <property type="entry name" value="POLYSACCHARIDE BIOSYNTHESIS PROTEIN"/>
    <property type="match status" value="1"/>
</dbReference>
<evidence type="ECO:0000256" key="1">
    <source>
        <dbReference type="ARBA" id="ARBA00004651"/>
    </source>
</evidence>
<evidence type="ECO:0000256" key="6">
    <source>
        <dbReference type="SAM" id="Phobius"/>
    </source>
</evidence>
<protein>
    <submittedName>
        <fullName evidence="7">Oligosaccharide flippase family protein</fullName>
    </submittedName>
</protein>
<dbReference type="Proteomes" id="UP001472978">
    <property type="component" value="Unassembled WGS sequence"/>
</dbReference>
<feature type="transmembrane region" description="Helical" evidence="6">
    <location>
        <begin position="137"/>
        <end position="159"/>
    </location>
</feature>
<comment type="caution">
    <text evidence="7">The sequence shown here is derived from an EMBL/GenBank/DDBJ whole genome shotgun (WGS) entry which is preliminary data.</text>
</comment>
<dbReference type="Pfam" id="PF13440">
    <property type="entry name" value="Polysacc_synt_3"/>
    <property type="match status" value="1"/>
</dbReference>
<sequence length="438" mass="48859">MKNFHLTMIAPKVERVFAKASSGAVGNVFKGMATLAIGSSVAKLIGIASIPILTRIYSPEDFGVLSVFTALVMMLYPVVTMRYVLAIPLPRYNGIAFNILFLSVVIMVGNTAIISLLLWMFGDQVLPFFSMATLSSWWWLISLGILAAATFEILTLWATRERDYRIIAKTNIWQSVVSTAAKISLGLVLINSGGLLIGQVASYGVGVGSIFRRFQGSFNNNWRQLSFSRIQKVAWRYLEFPIFRVPSQFLMVFATQSPLLFMAALYDASATGQLSLALTAIGIPIQLFGHTVAKSFYAEAASLGNKKPHEIRKMANSVVVRLAFFSIPPALFLFFSAPYLFELFFGEKWELAGEYTSILAIYLVFQFVQAPAAYIFYIFDGQKQLLYLSAQRALLLMACFGFSYVMGLAAEETIWMYSLVLSAHYILSIYYSLRFIPN</sequence>
<keyword evidence="8" id="KW-1185">Reference proteome</keyword>
<evidence type="ECO:0000313" key="7">
    <source>
        <dbReference type="EMBL" id="MEQ6888256.1"/>
    </source>
</evidence>
<evidence type="ECO:0000256" key="3">
    <source>
        <dbReference type="ARBA" id="ARBA00022692"/>
    </source>
</evidence>
<evidence type="ECO:0000256" key="5">
    <source>
        <dbReference type="ARBA" id="ARBA00023136"/>
    </source>
</evidence>
<feature type="transmembrane region" description="Helical" evidence="6">
    <location>
        <begin position="35"/>
        <end position="57"/>
    </location>
</feature>
<evidence type="ECO:0000313" key="8">
    <source>
        <dbReference type="Proteomes" id="UP001472978"/>
    </source>
</evidence>
<dbReference type="RefSeq" id="WP_349757800.1">
    <property type="nucleotide sequence ID" value="NZ_JBEGCI010000004.1"/>
</dbReference>
<dbReference type="InterPro" id="IPR050833">
    <property type="entry name" value="Poly_Biosynth_Transport"/>
</dbReference>
<evidence type="ECO:0000256" key="4">
    <source>
        <dbReference type="ARBA" id="ARBA00022989"/>
    </source>
</evidence>
<evidence type="ECO:0000256" key="2">
    <source>
        <dbReference type="ARBA" id="ARBA00022475"/>
    </source>
</evidence>
<feature type="transmembrane region" description="Helical" evidence="6">
    <location>
        <begin position="274"/>
        <end position="297"/>
    </location>
</feature>
<keyword evidence="4 6" id="KW-1133">Transmembrane helix</keyword>
<gene>
    <name evidence="7" type="ORF">ABE957_06165</name>
</gene>
<reference evidence="7 8" key="1">
    <citation type="submission" date="2024-05" db="EMBL/GenBank/DDBJ databases">
        <title>Halomonas sp. CS7 16S ribosomal RNA gene Genome sequencing and assembly.</title>
        <authorList>
            <person name="Yook S."/>
        </authorList>
    </citation>
    <scope>NUCLEOTIDE SEQUENCE [LARGE SCALE GENOMIC DNA]</scope>
    <source>
        <strain evidence="7 8">CS7</strain>
    </source>
</reference>
<comment type="subcellular location">
    <subcellularLocation>
        <location evidence="1">Cell membrane</location>
        <topology evidence="1">Multi-pass membrane protein</topology>
    </subcellularLocation>
</comment>